<sequence length="2069" mass="224039">MPGESTHRSAPIDKHPDRGAEQTGLPGPDMTRYPSTDSTPSDSGSSPSDSCSSPSPSTPQKILPACTSPFGPRLFHVTPSSSGIPRPQPEGSDRRNTIRLSGNIGGHGPRAHHMPVKMERIKVLTGSEVESDYPESQNMDTRVVMGEETLLKTAEVQKGNPPKEPGGQTSPLPNIHSLSHPQEQGKDAQLETSDEKDQPHVSQKAEVQEKAPSQPSADLATSDNEVQEDTEEDETLSKDEVPSHFFSELACPVALSFSEPAYGVDPLRVGVPSSLDPDLYYTAPSTPIKMPTSSSHLKHHSYPGSPASPLSPGSPSDSEDLCSPLTSPSGSYITAEGGSWTSSYTSSTSHSASPNLLFPEEIQEAPACFVNSLSEIGDEVGEEKGRAGPDREEEKIRNFCLYHPQNLTNNSQVGILDTVIPEEDDASRSDEINNPRENSRPCWVSENTSPTRTSSSTNSQEDGGESESSLCPLEDTTTNSEPIQMGMTLPLEACFPEEHYGQMDAHSDLLSTALTPDTDSMTMASSSFSPDSPILFLDAFCPGALDRLGPDSFILSHAACADDTMDDDRMIPASLIPFPLHTSLIFKADSMEITLFPTEDDNDVEVNNRNERKDDVDAYGAGEEEADVEDDDDEEDDFDSNEEYTSDSAKEAANESRDSNGEEKEEAKVEVKVVEEEQVEEEDKQEDDEQEEDEDDESDSKAVDDPTDEDTSESFLHSLSETSINDGLDESFCFQDDTDDSLDSASYNGEEDERLYSTERHAQSLEPIPADGPDLAQVQQQNEQSSCQDAHTQPFADEQESPLQTTALSDAADASSKDNSVLSKPDGRPLTPEEQSDAASTSVHERGEDISMYVQETTGKNEIQQQTTLSLEVNYRQADPSADLNESIENIEIVEKEASSEPPEESKVSPNHNQTTTPVVILASPDYATISISSSPTDTPEQETTSNHSSLQEESTKESPHVNSGTLNLGSNDTEVEPIKEPERDSFMLLIKPRHKHSESHRTVGASRVALSKSFTCKLSEPVRVEALPFSNSGSETEADHNKGSASVDAGTTEYKSDSGPPLTMVSPTNDLNKGVFLLSCPKDQNPSSSNIPISASSEFTSELADNLALTPEHGPGDPAQENLRETSLSTDEGVLGAVGSSHSPLAISPKRENSETDTSREIHPGSGMWCDAGIGLSFGPGFGSRAKCGFWEADESLSLSLGKRYDFEVDSLLVCHPESQSTQSTIAPNVSNQVCTNDNNLFVDDEDNSVDEKKFHMVDDDLIKQGESNLAHWKSVEEISEAGGGEDESSRFPEDNISNLNTDNETQIQNTWKNSNYSPFQYLDVGSCGSLNALSEEMRHQSVNVSKSLSNIPLDEIPLKVPGEEPLEDPIHQTSNSSLRQVLEEVTAVGASKVDAAIKATNTESQLVAPESKKFSLPQGSFGSFKSKTDVCRSRNAHKGNLLEAEIVDLRTAGQRKSDVSSMTGIRVDEPKTTDAFRGENSVSVNSGEIEEERNVETRTGKSSSALDGSGHAHTLDGGLCTEAPAMKGRRRKQNKHRGSQGGNQGGLSPDFVENPKKATGQLNSTADRWSKGTIENSTPKRDLNGNNNLSSTDLHQRASGVQGFSSPELSSSASGHLNIVAEVKQEVHCKQEALDNRPQTDTQRGVTVDVNENIDLRKNTPKMFSHAPTSNSSSTSLQCASTQPENGLSTPVQESQPVLSAQQSPYPTSSSLFSPSPTSRKFTCPSSDLQQVTTAGGVSSSSSTQLSLSPSKGTHEHKQAVCVPDSSHGTSYQHHSPSQANIINRSNKQAPTVSMQDRCTGAGFAEDMTDSEDDVRRPRQDQTSHPRGRSRNGSSQSLPVSHQDVQPYQKAEIHSGCPINSSQNLPEETDLKNDSSFLASCNESESEGSIPELEELEPLRPSEPQSIPSADDSLNRPKQSRSEKKARKAMSKLGLKPVHGVTRITIRKSKSILFVISRPDVFKSPVSDIYIVFGEAKIEDLSQQAHKAAAEKFKVPMMSSPLATPVPPSLTIKEESEEEEEEVDEGGLEQRDIELVMAQANVSRAKAVRALKHNNNDIVNAIMELTM</sequence>
<feature type="compositionally biased region" description="Acidic residues" evidence="1">
    <location>
        <begin position="676"/>
        <end position="698"/>
    </location>
</feature>
<feature type="region of interest" description="Disordered" evidence="1">
    <location>
        <begin position="1881"/>
        <end position="1934"/>
    </location>
</feature>
<feature type="compositionally biased region" description="Low complexity" evidence="1">
    <location>
        <begin position="1741"/>
        <end position="1753"/>
    </location>
</feature>
<feature type="region of interest" description="Disordered" evidence="1">
    <location>
        <begin position="1135"/>
        <end position="1166"/>
    </location>
</feature>
<dbReference type="OrthoDB" id="3169036at2759"/>
<dbReference type="Ensembl" id="ENSOMET00000011963.1">
    <property type="protein sequence ID" value="ENSOMEP00000023540.1"/>
    <property type="gene ID" value="ENSOMEG00000003706.1"/>
</dbReference>
<feature type="compositionally biased region" description="Polar residues" evidence="1">
    <location>
        <begin position="1586"/>
        <end position="1595"/>
    </location>
</feature>
<dbReference type="CDD" id="cd22054">
    <property type="entry name" value="NAC_NACA"/>
    <property type="match status" value="1"/>
</dbReference>
<feature type="compositionally biased region" description="Polar residues" evidence="1">
    <location>
        <begin position="1769"/>
        <end position="1781"/>
    </location>
</feature>
<dbReference type="InterPro" id="IPR002715">
    <property type="entry name" value="Nas_poly-pep-assoc_cplx_dom"/>
</dbReference>
<feature type="compositionally biased region" description="Polar residues" evidence="1">
    <location>
        <begin position="1562"/>
        <end position="1579"/>
    </location>
</feature>
<feature type="compositionally biased region" description="Polar residues" evidence="1">
    <location>
        <begin position="167"/>
        <end position="182"/>
    </location>
</feature>
<feature type="region of interest" description="Disordered" evidence="1">
    <location>
        <begin position="1281"/>
        <end position="1302"/>
    </location>
</feature>
<keyword evidence="4" id="KW-1185">Reference proteome</keyword>
<dbReference type="RefSeq" id="XP_024123303.1">
    <property type="nucleotide sequence ID" value="XM_024267535.2"/>
</dbReference>
<dbReference type="GeneID" id="112143503"/>
<feature type="compositionally biased region" description="Acidic residues" evidence="1">
    <location>
        <begin position="225"/>
        <end position="234"/>
    </location>
</feature>
<accession>A0A3B3D1X2</accession>
<name>A0A3B3D1X2_ORYME</name>
<dbReference type="FunFam" id="1.10.8.10:FF:000006">
    <property type="entry name" value="Putative nascent polypeptide-associated complex subunit alpha"/>
    <property type="match status" value="1"/>
</dbReference>
<dbReference type="FunFam" id="2.20.70.30:FF:000002">
    <property type="entry name" value="Nascent polypeptide-associated complex (NAC), alpha subunit"/>
    <property type="match status" value="1"/>
</dbReference>
<feature type="compositionally biased region" description="Low complexity" evidence="1">
    <location>
        <begin position="1706"/>
        <end position="1721"/>
    </location>
</feature>
<dbReference type="CTD" id="23148"/>
<feature type="region of interest" description="Disordered" evidence="1">
    <location>
        <begin position="127"/>
        <end position="241"/>
    </location>
</feature>
<dbReference type="GeneTree" id="ENSGT00940000161501"/>
<dbReference type="InterPro" id="IPR016641">
    <property type="entry name" value="EGD2/NACA0like"/>
</dbReference>
<feature type="compositionally biased region" description="Polar residues" evidence="1">
    <location>
        <begin position="1827"/>
        <end position="1848"/>
    </location>
</feature>
<feature type="region of interest" description="Disordered" evidence="1">
    <location>
        <begin position="1"/>
        <end position="115"/>
    </location>
</feature>
<feature type="compositionally biased region" description="Basic and acidic residues" evidence="1">
    <location>
        <begin position="606"/>
        <end position="616"/>
    </location>
</feature>
<reference evidence="3" key="2">
    <citation type="submission" date="2025-09" db="UniProtKB">
        <authorList>
            <consortium name="Ensembl"/>
        </authorList>
    </citation>
    <scope>IDENTIFICATION</scope>
</reference>
<feature type="region of interest" description="Disordered" evidence="1">
    <location>
        <begin position="1462"/>
        <end position="1614"/>
    </location>
</feature>
<dbReference type="PaxDb" id="30732-ENSOMEP00000023540"/>
<feature type="compositionally biased region" description="Basic and acidic residues" evidence="1">
    <location>
        <begin position="183"/>
        <end position="199"/>
    </location>
</feature>
<dbReference type="Gene3D" id="1.10.8.10">
    <property type="entry name" value="DNA helicase RuvA subunit, C-terminal domain"/>
    <property type="match status" value="1"/>
</dbReference>
<dbReference type="OMA" id="SVPDDKH"/>
<evidence type="ECO:0000313" key="3">
    <source>
        <dbReference type="Ensembl" id="ENSOMEP00000023540.1"/>
    </source>
</evidence>
<feature type="compositionally biased region" description="Polar residues" evidence="1">
    <location>
        <begin position="936"/>
        <end position="953"/>
    </location>
</feature>
<feature type="compositionally biased region" description="Basic and acidic residues" evidence="1">
    <location>
        <begin position="1468"/>
        <end position="1479"/>
    </location>
</feature>
<feature type="compositionally biased region" description="Basic and acidic residues" evidence="1">
    <location>
        <begin position="754"/>
        <end position="763"/>
    </location>
</feature>
<feature type="region of interest" description="Disordered" evidence="1">
    <location>
        <begin position="2006"/>
        <end position="2030"/>
    </location>
</feature>
<feature type="compositionally biased region" description="Basic and acidic residues" evidence="1">
    <location>
        <begin position="893"/>
        <end position="907"/>
    </location>
</feature>
<proteinExistence type="predicted"/>
<reference evidence="3" key="1">
    <citation type="submission" date="2025-08" db="UniProtKB">
        <authorList>
            <consortium name="Ensembl"/>
        </authorList>
    </citation>
    <scope>IDENTIFICATION</scope>
</reference>
<feature type="compositionally biased region" description="Basic residues" evidence="1">
    <location>
        <begin position="1529"/>
        <end position="1540"/>
    </location>
</feature>
<organism evidence="3 4">
    <name type="scientific">Oryzias melastigma</name>
    <name type="common">Marine medaka</name>
    <dbReference type="NCBI Taxonomy" id="30732"/>
    <lineage>
        <taxon>Eukaryota</taxon>
        <taxon>Metazoa</taxon>
        <taxon>Chordata</taxon>
        <taxon>Craniata</taxon>
        <taxon>Vertebrata</taxon>
        <taxon>Euteleostomi</taxon>
        <taxon>Actinopterygii</taxon>
        <taxon>Neopterygii</taxon>
        <taxon>Teleostei</taxon>
        <taxon>Neoteleostei</taxon>
        <taxon>Acanthomorphata</taxon>
        <taxon>Ovalentaria</taxon>
        <taxon>Atherinomorphae</taxon>
        <taxon>Beloniformes</taxon>
        <taxon>Adrianichthyidae</taxon>
        <taxon>Oryziinae</taxon>
        <taxon>Oryzias</taxon>
    </lineage>
</organism>
<feature type="compositionally biased region" description="Polar residues" evidence="1">
    <location>
        <begin position="854"/>
        <end position="863"/>
    </location>
</feature>
<feature type="domain" description="NAC-A/B" evidence="2">
    <location>
        <begin position="1922"/>
        <end position="1987"/>
    </location>
</feature>
<feature type="compositionally biased region" description="Low complexity" evidence="1">
    <location>
        <begin position="302"/>
        <end position="316"/>
    </location>
</feature>
<feature type="compositionally biased region" description="Acidic residues" evidence="1">
    <location>
        <begin position="2017"/>
        <end position="2029"/>
    </location>
</feature>
<feature type="region of interest" description="Disordered" evidence="1">
    <location>
        <begin position="1806"/>
        <end position="1852"/>
    </location>
</feature>
<dbReference type="InterPro" id="IPR044034">
    <property type="entry name" value="NAC-like_UBA"/>
</dbReference>
<dbReference type="Pfam" id="PF19026">
    <property type="entry name" value="UBA_HYPK"/>
    <property type="match status" value="1"/>
</dbReference>
<feature type="compositionally biased region" description="Acidic residues" evidence="1">
    <location>
        <begin position="622"/>
        <end position="645"/>
    </location>
</feature>
<feature type="compositionally biased region" description="Basic and acidic residues" evidence="1">
    <location>
        <begin position="1816"/>
        <end position="1826"/>
    </location>
</feature>
<feature type="compositionally biased region" description="Polar residues" evidence="1">
    <location>
        <begin position="713"/>
        <end position="725"/>
    </location>
</feature>
<feature type="region of interest" description="Disordered" evidence="1">
    <location>
        <begin position="263"/>
        <end position="328"/>
    </location>
</feature>
<feature type="compositionally biased region" description="Low complexity" evidence="1">
    <location>
        <begin position="777"/>
        <end position="788"/>
    </location>
</feature>
<feature type="compositionally biased region" description="Low complexity" evidence="1">
    <location>
        <begin position="445"/>
        <end position="459"/>
    </location>
</feature>
<evidence type="ECO:0000259" key="2">
    <source>
        <dbReference type="PROSITE" id="PS51151"/>
    </source>
</evidence>
<dbReference type="STRING" id="30732.ENSOMEP00000023540"/>
<feature type="compositionally biased region" description="Low complexity" evidence="1">
    <location>
        <begin position="809"/>
        <end position="818"/>
    </location>
</feature>
<feature type="compositionally biased region" description="Polar residues" evidence="1">
    <location>
        <begin position="1722"/>
        <end position="1740"/>
    </location>
</feature>
<dbReference type="KEGG" id="oml:112143503"/>
<feature type="compositionally biased region" description="Low complexity" evidence="1">
    <location>
        <begin position="34"/>
        <end position="59"/>
    </location>
</feature>
<feature type="region of interest" description="Disordered" evidence="1">
    <location>
        <begin position="424"/>
        <end position="481"/>
    </location>
</feature>
<dbReference type="InterPro" id="IPR038187">
    <property type="entry name" value="NAC_A/B_dom_sf"/>
</dbReference>
<evidence type="ECO:0000313" key="4">
    <source>
        <dbReference type="Proteomes" id="UP000261560"/>
    </source>
</evidence>
<evidence type="ECO:0000256" key="1">
    <source>
        <dbReference type="SAM" id="MobiDB-lite"/>
    </source>
</evidence>
<dbReference type="SMART" id="SM01407">
    <property type="entry name" value="NAC"/>
    <property type="match status" value="1"/>
</dbReference>
<feature type="compositionally biased region" description="Basic and acidic residues" evidence="1">
    <location>
        <begin position="1150"/>
        <end position="1164"/>
    </location>
</feature>
<feature type="compositionally biased region" description="Polar residues" evidence="1">
    <location>
        <begin position="1604"/>
        <end position="1614"/>
    </location>
</feature>
<feature type="region of interest" description="Disordered" evidence="1">
    <location>
        <begin position="601"/>
        <end position="863"/>
    </location>
</feature>
<dbReference type="Proteomes" id="UP000261560">
    <property type="component" value="Unplaced"/>
</dbReference>
<dbReference type="Gene3D" id="2.20.70.30">
    <property type="entry name" value="Nascent polypeptide-associated complex domain"/>
    <property type="match status" value="1"/>
</dbReference>
<dbReference type="PROSITE" id="PS51151">
    <property type="entry name" value="NAC_AB"/>
    <property type="match status" value="1"/>
</dbReference>
<feature type="compositionally biased region" description="Polar residues" evidence="1">
    <location>
        <begin position="1685"/>
        <end position="1705"/>
    </location>
</feature>
<feature type="region of interest" description="Disordered" evidence="1">
    <location>
        <begin position="877"/>
        <end position="976"/>
    </location>
</feature>
<feature type="compositionally biased region" description="Basic and acidic residues" evidence="1">
    <location>
        <begin position="1"/>
        <end position="20"/>
    </location>
</feature>
<dbReference type="Pfam" id="PF01849">
    <property type="entry name" value="NAC"/>
    <property type="match status" value="1"/>
</dbReference>
<dbReference type="PANTHER" id="PTHR21713">
    <property type="entry name" value="NASCENT POLYPEPTIDE ASSOCIATED COMPLEX ALPHA SUBUNIT-RELATED"/>
    <property type="match status" value="1"/>
</dbReference>
<feature type="region of interest" description="Disordered" evidence="1">
    <location>
        <begin position="1030"/>
        <end position="1064"/>
    </location>
</feature>
<feature type="compositionally biased region" description="Low complexity" evidence="1">
    <location>
        <begin position="1667"/>
        <end position="1684"/>
    </location>
</feature>
<feature type="compositionally biased region" description="Polar residues" evidence="1">
    <location>
        <begin position="961"/>
        <end position="973"/>
    </location>
</feature>
<feature type="compositionally biased region" description="Polar residues" evidence="1">
    <location>
        <begin position="211"/>
        <end position="224"/>
    </location>
</feature>
<feature type="region of interest" description="Disordered" evidence="1">
    <location>
        <begin position="1634"/>
        <end position="1781"/>
    </location>
</feature>
<dbReference type="GO" id="GO:0005854">
    <property type="term" value="C:nascent polypeptide-associated complex"/>
    <property type="evidence" value="ECO:0007669"/>
    <property type="project" value="InterPro"/>
</dbReference>
<feature type="compositionally biased region" description="Basic and acidic residues" evidence="1">
    <location>
        <begin position="426"/>
        <end position="439"/>
    </location>
</feature>
<feature type="compositionally biased region" description="Basic and acidic residues" evidence="1">
    <location>
        <begin position="648"/>
        <end position="675"/>
    </location>
</feature>
<protein>
    <submittedName>
        <fullName evidence="3">Uncharacterized LOC112143503</fullName>
    </submittedName>
</protein>